<keyword evidence="5" id="KW-0547">Nucleotide-binding</keyword>
<dbReference type="SUPFAM" id="SSF54368">
    <property type="entry name" value="Glutamine synthetase, N-terminal domain"/>
    <property type="match status" value="1"/>
</dbReference>
<keyword evidence="13" id="KW-1185">Reference proteome</keyword>
<evidence type="ECO:0000313" key="12">
    <source>
        <dbReference type="EMBL" id="MBE7325238.1"/>
    </source>
</evidence>
<dbReference type="InterPro" id="IPR008147">
    <property type="entry name" value="Gln_synt_N"/>
</dbReference>
<dbReference type="Pfam" id="PF03951">
    <property type="entry name" value="Gln-synt_N"/>
    <property type="match status" value="1"/>
</dbReference>
<dbReference type="GO" id="GO:0004356">
    <property type="term" value="F:glutamine synthetase activity"/>
    <property type="evidence" value="ECO:0007669"/>
    <property type="project" value="UniProtKB-EC"/>
</dbReference>
<name>A0ABR9RUF9_9ACTN</name>
<dbReference type="Pfam" id="PF00120">
    <property type="entry name" value="Gln-synt_C"/>
    <property type="match status" value="1"/>
</dbReference>
<feature type="domain" description="GS beta-grasp" evidence="10">
    <location>
        <begin position="15"/>
        <end position="100"/>
    </location>
</feature>
<evidence type="ECO:0000256" key="2">
    <source>
        <dbReference type="ARBA" id="ARBA00009897"/>
    </source>
</evidence>
<dbReference type="PROSITE" id="PS51987">
    <property type="entry name" value="GS_CATALYTIC"/>
    <property type="match status" value="1"/>
</dbReference>
<keyword evidence="6" id="KW-0067">ATP-binding</keyword>
<dbReference type="NCBIfam" id="TIGR00653">
    <property type="entry name" value="GlnA"/>
    <property type="match status" value="1"/>
</dbReference>
<dbReference type="PROSITE" id="PS51986">
    <property type="entry name" value="GS_BETA_GRASP"/>
    <property type="match status" value="1"/>
</dbReference>
<comment type="cofactor">
    <cofactor evidence="1">
        <name>Mg(2+)</name>
        <dbReference type="ChEBI" id="CHEBI:18420"/>
    </cofactor>
</comment>
<sequence>MGKQEDFVLRALEERDVRFVRLWFTDVLGFLKSVAIAPAELESAFGEGIGFDGSAIEGFARVQEADMLAKPDPSTFQILPWRGDSPATARMFCDIAMPDGSPSYADPRHVLKRTLAKAADKGFSFYTHPEIEFYLFKDTPQRGVEPVPVDQSGYFDHTAQSSGADFRREAITMLETMGISVEFSHHEAGPGQQEIDLRYADALTTADNIMTFRTVIREVALGQGVWASFMPKPFTQHPGSGMHTHLSLFEGDRNAFFEAGSQYQLSTTGRQFIAGLLTHAAEITAVTNQWVNSYKRLIGGGEAPTYISWGHNNRSAMIRVPMYKPGKGQSTRIELRSLDAACNPYLAFAVTLAAGMKGIEEGYELPREAEDDVWSLTERERRSLGIQSLPRTLFEAINIAESSELVAETLGEHVFDFFLRNKRAEWDDYRGQVSVFERDQMLPVI</sequence>
<dbReference type="InterPro" id="IPR036651">
    <property type="entry name" value="Gln_synt_N_sf"/>
</dbReference>
<gene>
    <name evidence="12" type="primary">glnA</name>
    <name evidence="12" type="ORF">IEQ44_11285</name>
</gene>
<accession>A0ABR9RUF9</accession>
<dbReference type="Gene3D" id="3.30.590.10">
    <property type="entry name" value="Glutamine synthetase/guanido kinase, catalytic domain"/>
    <property type="match status" value="1"/>
</dbReference>
<dbReference type="SUPFAM" id="SSF55931">
    <property type="entry name" value="Glutamine synthetase/guanido kinase"/>
    <property type="match status" value="1"/>
</dbReference>
<evidence type="ECO:0000256" key="1">
    <source>
        <dbReference type="ARBA" id="ARBA00001946"/>
    </source>
</evidence>
<evidence type="ECO:0000256" key="9">
    <source>
        <dbReference type="RuleBase" id="RU000384"/>
    </source>
</evidence>
<protein>
    <submittedName>
        <fullName evidence="12">Type I glutamate--ammonia ligase</fullName>
        <ecNumber evidence="12">6.3.1.2</ecNumber>
    </submittedName>
</protein>
<dbReference type="SMART" id="SM01230">
    <property type="entry name" value="Gln-synt_C"/>
    <property type="match status" value="1"/>
</dbReference>
<dbReference type="InterPro" id="IPR027303">
    <property type="entry name" value="Gln_synth_gly_rich_site"/>
</dbReference>
<dbReference type="PROSITE" id="PS00181">
    <property type="entry name" value="GLNA_ATP"/>
    <property type="match status" value="1"/>
</dbReference>
<dbReference type="InterPro" id="IPR004809">
    <property type="entry name" value="Gln_synth_I"/>
</dbReference>
<evidence type="ECO:0000256" key="7">
    <source>
        <dbReference type="ARBA" id="ARBA00022842"/>
    </source>
</evidence>
<dbReference type="InterPro" id="IPR014746">
    <property type="entry name" value="Gln_synth/guanido_kin_cat_dom"/>
</dbReference>
<dbReference type="PANTHER" id="PTHR43785">
    <property type="entry name" value="GAMMA-GLUTAMYLPUTRESCINE SYNTHETASE"/>
    <property type="match status" value="1"/>
</dbReference>
<dbReference type="Gene3D" id="3.10.20.70">
    <property type="entry name" value="Glutamine synthetase, N-terminal domain"/>
    <property type="match status" value="1"/>
</dbReference>
<keyword evidence="3 12" id="KW-0436">Ligase</keyword>
<comment type="similarity">
    <text evidence="2 8 9">Belongs to the glutamine synthetase family.</text>
</comment>
<feature type="domain" description="GS catalytic" evidence="11">
    <location>
        <begin position="107"/>
        <end position="445"/>
    </location>
</feature>
<dbReference type="RefSeq" id="WP_193638562.1">
    <property type="nucleotide sequence ID" value="NZ_JADCSA010000010.1"/>
</dbReference>
<evidence type="ECO:0000256" key="6">
    <source>
        <dbReference type="ARBA" id="ARBA00022840"/>
    </source>
</evidence>
<comment type="caution">
    <text evidence="12">The sequence shown here is derived from an EMBL/GenBank/DDBJ whole genome shotgun (WGS) entry which is preliminary data.</text>
</comment>
<evidence type="ECO:0000259" key="11">
    <source>
        <dbReference type="PROSITE" id="PS51987"/>
    </source>
</evidence>
<evidence type="ECO:0000256" key="4">
    <source>
        <dbReference type="ARBA" id="ARBA00022723"/>
    </source>
</evidence>
<dbReference type="PANTHER" id="PTHR43785:SF11">
    <property type="entry name" value="GAMMA-GLUTAMYLPOLYAMINE SYNTHETASE GLNA2"/>
    <property type="match status" value="1"/>
</dbReference>
<organism evidence="12 13">
    <name type="scientific">Nocardioides malaquae</name>
    <dbReference type="NCBI Taxonomy" id="2773426"/>
    <lineage>
        <taxon>Bacteria</taxon>
        <taxon>Bacillati</taxon>
        <taxon>Actinomycetota</taxon>
        <taxon>Actinomycetes</taxon>
        <taxon>Propionibacteriales</taxon>
        <taxon>Nocardioidaceae</taxon>
        <taxon>Nocardioides</taxon>
    </lineage>
</organism>
<evidence type="ECO:0000256" key="3">
    <source>
        <dbReference type="ARBA" id="ARBA00022598"/>
    </source>
</evidence>
<dbReference type="Proteomes" id="UP000756387">
    <property type="component" value="Unassembled WGS sequence"/>
</dbReference>
<reference evidence="12 13" key="1">
    <citation type="submission" date="2020-10" db="EMBL/GenBank/DDBJ databases">
        <title>Nocardioides sp. isolated from sludge.</title>
        <authorList>
            <person name="Zhang X."/>
        </authorList>
    </citation>
    <scope>NUCLEOTIDE SEQUENCE [LARGE SCALE GENOMIC DNA]</scope>
    <source>
        <strain evidence="12 13">Y6</strain>
    </source>
</reference>
<evidence type="ECO:0000259" key="10">
    <source>
        <dbReference type="PROSITE" id="PS51986"/>
    </source>
</evidence>
<keyword evidence="7" id="KW-0460">Magnesium</keyword>
<evidence type="ECO:0000256" key="5">
    <source>
        <dbReference type="ARBA" id="ARBA00022741"/>
    </source>
</evidence>
<dbReference type="InterPro" id="IPR008146">
    <property type="entry name" value="Gln_synth_cat_dom"/>
</dbReference>
<keyword evidence="4" id="KW-0479">Metal-binding</keyword>
<dbReference type="EC" id="6.3.1.2" evidence="12"/>
<evidence type="ECO:0000256" key="8">
    <source>
        <dbReference type="PROSITE-ProRule" id="PRU01330"/>
    </source>
</evidence>
<dbReference type="EMBL" id="JADCSA010000010">
    <property type="protein sequence ID" value="MBE7325238.1"/>
    <property type="molecule type" value="Genomic_DNA"/>
</dbReference>
<evidence type="ECO:0000313" key="13">
    <source>
        <dbReference type="Proteomes" id="UP000756387"/>
    </source>
</evidence>
<proteinExistence type="inferred from homology"/>